<dbReference type="RefSeq" id="XP_067925247.1">
    <property type="nucleotide sequence ID" value="XM_068062787.1"/>
</dbReference>
<protein>
    <submittedName>
        <fullName evidence="1">Uncharacterized protein</fullName>
    </submittedName>
</protein>
<gene>
    <name evidence="1" type="ORF">CSUI_002587</name>
</gene>
<evidence type="ECO:0000313" key="2">
    <source>
        <dbReference type="Proteomes" id="UP000221165"/>
    </source>
</evidence>
<name>A0A2C6L8C0_9APIC</name>
<dbReference type="AlphaFoldDB" id="A0A2C6L8C0"/>
<dbReference type="VEuPathDB" id="ToxoDB:CSUI_002587"/>
<dbReference type="EMBL" id="MIGC01001077">
    <property type="protein sequence ID" value="PHJ23572.1"/>
    <property type="molecule type" value="Genomic_DNA"/>
</dbReference>
<proteinExistence type="predicted"/>
<comment type="caution">
    <text evidence="1">The sequence shown here is derived from an EMBL/GenBank/DDBJ whole genome shotgun (WGS) entry which is preliminary data.</text>
</comment>
<sequence length="149" mass="16722">MATHTFRITGGEPHEVCCCIQDCVKSARAACPFLMNPPPSVGFSRSKQSSTFSAFAEDCCNAVRFVEYLDFAVPPEEFSSELVPRLRQEYFLVSDAEFESTRKLRLEQWLRENSTSALSCTGLLPSEICLLRANLEREVQCPRTGASRD</sequence>
<evidence type="ECO:0000313" key="1">
    <source>
        <dbReference type="EMBL" id="PHJ23572.1"/>
    </source>
</evidence>
<dbReference type="GeneID" id="94425998"/>
<dbReference type="Proteomes" id="UP000221165">
    <property type="component" value="Unassembled WGS sequence"/>
</dbReference>
<accession>A0A2C6L8C0</accession>
<organism evidence="1 2">
    <name type="scientific">Cystoisospora suis</name>
    <dbReference type="NCBI Taxonomy" id="483139"/>
    <lineage>
        <taxon>Eukaryota</taxon>
        <taxon>Sar</taxon>
        <taxon>Alveolata</taxon>
        <taxon>Apicomplexa</taxon>
        <taxon>Conoidasida</taxon>
        <taxon>Coccidia</taxon>
        <taxon>Eucoccidiorida</taxon>
        <taxon>Eimeriorina</taxon>
        <taxon>Sarcocystidae</taxon>
        <taxon>Cystoisospora</taxon>
    </lineage>
</organism>
<keyword evidence="2" id="KW-1185">Reference proteome</keyword>
<reference evidence="1 2" key="1">
    <citation type="journal article" date="2017" name="Int. J. Parasitol.">
        <title>The genome of the protozoan parasite Cystoisospora suis and a reverse vaccinology approach to identify vaccine candidates.</title>
        <authorList>
            <person name="Palmieri N."/>
            <person name="Shrestha A."/>
            <person name="Ruttkowski B."/>
            <person name="Beck T."/>
            <person name="Vogl C."/>
            <person name="Tomley F."/>
            <person name="Blake D.P."/>
            <person name="Joachim A."/>
        </authorList>
    </citation>
    <scope>NUCLEOTIDE SEQUENCE [LARGE SCALE GENOMIC DNA]</scope>
    <source>
        <strain evidence="1 2">Wien I</strain>
    </source>
</reference>